<evidence type="ECO:0000256" key="8">
    <source>
        <dbReference type="SAM" id="SignalP"/>
    </source>
</evidence>
<dbReference type="PROSITE" id="PS00616">
    <property type="entry name" value="HIS_ACID_PHOSPHAT_1"/>
    <property type="match status" value="1"/>
</dbReference>
<comment type="catalytic activity">
    <reaction evidence="1">
        <text>a phosphate monoester + H2O = an alcohol + phosphate</text>
        <dbReference type="Rhea" id="RHEA:15017"/>
        <dbReference type="ChEBI" id="CHEBI:15377"/>
        <dbReference type="ChEBI" id="CHEBI:30879"/>
        <dbReference type="ChEBI" id="CHEBI:43474"/>
        <dbReference type="ChEBI" id="CHEBI:67140"/>
        <dbReference type="EC" id="3.1.3.2"/>
    </reaction>
</comment>
<dbReference type="InParanoid" id="A0A7M7QJC4"/>
<dbReference type="Gene3D" id="3.40.50.1240">
    <property type="entry name" value="Phosphoglycerate mutase-like"/>
    <property type="match status" value="1"/>
</dbReference>
<sequence length="369" mass="42250">MRLNIFLCLMLQLCVTAVLSEVKQVSIVFRHGDRAPGNFIKSIPNDLHRNKTFYPMGLGGLTNNGKSRVYNLGKFLRSSYDDLLGPVYLINDVEAMSTDSPRARMSLQMALAGLYPPSPIQHWDTNTNWQPVLVSFKSKYEDKLLVPQFCEEYQEEYESVRNSLDYQSKAQALEPFMKELAKNMERATPISVMDMNHLYHTLAAEQSMNLSLPHWADSIYPDGKLRDGALLQYLHYGYNDKLKRLSGGVILQKIIRDMKTAQLNKDKPGFKIHVYSGHELNVVMLLHTLGLYNEHIPEYSSGVFIELHETNGEYYVKVLYYKGIPVEAEVQRIPGCDELCPFNKFVKLLENVTATETDLQCNRLTKLPK</sequence>
<keyword evidence="7" id="KW-0325">Glycoprotein</keyword>
<dbReference type="SUPFAM" id="SSF53254">
    <property type="entry name" value="Phosphoglycerate mutase-like"/>
    <property type="match status" value="1"/>
</dbReference>
<evidence type="ECO:0000313" key="9">
    <source>
        <dbReference type="EnsemblMetazoa" id="XP_031787723"/>
    </source>
</evidence>
<evidence type="ECO:0000256" key="6">
    <source>
        <dbReference type="ARBA" id="ARBA00023157"/>
    </source>
</evidence>
<comment type="similarity">
    <text evidence="2">Belongs to the histidine acid phosphatase family.</text>
</comment>
<dbReference type="Pfam" id="PF00328">
    <property type="entry name" value="His_Phos_2"/>
    <property type="match status" value="1"/>
</dbReference>
<dbReference type="Proteomes" id="UP000002358">
    <property type="component" value="Chromosome 1"/>
</dbReference>
<evidence type="ECO:0000313" key="10">
    <source>
        <dbReference type="Proteomes" id="UP000002358"/>
    </source>
</evidence>
<dbReference type="InterPro" id="IPR050645">
    <property type="entry name" value="Histidine_acid_phosphatase"/>
</dbReference>
<feature type="chain" id="PRO_5029490515" description="acid phosphatase" evidence="8">
    <location>
        <begin position="21"/>
        <end position="369"/>
    </location>
</feature>
<dbReference type="InterPro" id="IPR000560">
    <property type="entry name" value="His_Pase_clade-2"/>
</dbReference>
<evidence type="ECO:0000256" key="7">
    <source>
        <dbReference type="ARBA" id="ARBA00023180"/>
    </source>
</evidence>
<keyword evidence="4 8" id="KW-0732">Signal</keyword>
<dbReference type="PANTHER" id="PTHR11567:SF211">
    <property type="entry name" value="PROSTATIC ACID PHOSPHATASE"/>
    <property type="match status" value="1"/>
</dbReference>
<dbReference type="RefSeq" id="XP_031787723.1">
    <property type="nucleotide sequence ID" value="XM_031931863.2"/>
</dbReference>
<evidence type="ECO:0000256" key="5">
    <source>
        <dbReference type="ARBA" id="ARBA00022801"/>
    </source>
</evidence>
<dbReference type="AlphaFoldDB" id="A0A7M7QJC4"/>
<dbReference type="SMR" id="A0A7M7QJC4"/>
<reference evidence="9" key="1">
    <citation type="submission" date="2021-01" db="UniProtKB">
        <authorList>
            <consortium name="EnsemblMetazoa"/>
        </authorList>
    </citation>
    <scope>IDENTIFICATION</scope>
</reference>
<dbReference type="OrthoDB" id="10257284at2759"/>
<dbReference type="GeneID" id="116417651"/>
<dbReference type="GO" id="GO:0003993">
    <property type="term" value="F:acid phosphatase activity"/>
    <property type="evidence" value="ECO:0007669"/>
    <property type="project" value="UniProtKB-EC"/>
</dbReference>
<dbReference type="KEGG" id="nvi:116417651"/>
<evidence type="ECO:0000256" key="1">
    <source>
        <dbReference type="ARBA" id="ARBA00000032"/>
    </source>
</evidence>
<keyword evidence="6" id="KW-1015">Disulfide bond</keyword>
<keyword evidence="5" id="KW-0378">Hydrolase</keyword>
<dbReference type="PANTHER" id="PTHR11567">
    <property type="entry name" value="ACID PHOSPHATASE-RELATED"/>
    <property type="match status" value="1"/>
</dbReference>
<evidence type="ECO:0000256" key="3">
    <source>
        <dbReference type="ARBA" id="ARBA00012646"/>
    </source>
</evidence>
<dbReference type="InterPro" id="IPR033379">
    <property type="entry name" value="Acid_Pase_AS"/>
</dbReference>
<accession>A0A7M7QJC4</accession>
<name>A0A7M7QJC4_NASVI</name>
<evidence type="ECO:0000256" key="4">
    <source>
        <dbReference type="ARBA" id="ARBA00022729"/>
    </source>
</evidence>
<proteinExistence type="inferred from homology"/>
<dbReference type="CDD" id="cd07061">
    <property type="entry name" value="HP_HAP_like"/>
    <property type="match status" value="1"/>
</dbReference>
<dbReference type="InterPro" id="IPR029033">
    <property type="entry name" value="His_PPase_superfam"/>
</dbReference>
<evidence type="ECO:0000256" key="2">
    <source>
        <dbReference type="ARBA" id="ARBA00005375"/>
    </source>
</evidence>
<protein>
    <recommendedName>
        <fullName evidence="3">acid phosphatase</fullName>
        <ecNumber evidence="3">3.1.3.2</ecNumber>
    </recommendedName>
</protein>
<dbReference type="EC" id="3.1.3.2" evidence="3"/>
<organism evidence="9 10">
    <name type="scientific">Nasonia vitripennis</name>
    <name type="common">Parasitic wasp</name>
    <dbReference type="NCBI Taxonomy" id="7425"/>
    <lineage>
        <taxon>Eukaryota</taxon>
        <taxon>Metazoa</taxon>
        <taxon>Ecdysozoa</taxon>
        <taxon>Arthropoda</taxon>
        <taxon>Hexapoda</taxon>
        <taxon>Insecta</taxon>
        <taxon>Pterygota</taxon>
        <taxon>Neoptera</taxon>
        <taxon>Endopterygota</taxon>
        <taxon>Hymenoptera</taxon>
        <taxon>Apocrita</taxon>
        <taxon>Proctotrupomorpha</taxon>
        <taxon>Chalcidoidea</taxon>
        <taxon>Pteromalidae</taxon>
        <taxon>Pteromalinae</taxon>
        <taxon>Nasonia</taxon>
    </lineage>
</organism>
<feature type="signal peptide" evidence="8">
    <location>
        <begin position="1"/>
        <end position="20"/>
    </location>
</feature>
<keyword evidence="10" id="KW-1185">Reference proteome</keyword>
<dbReference type="EnsemblMetazoa" id="XM_031931863">
    <property type="protein sequence ID" value="XP_031787723"/>
    <property type="gene ID" value="LOC116417651"/>
</dbReference>